<gene>
    <name evidence="3" type="ORF">PXEA_LOCUS35045</name>
</gene>
<evidence type="ECO:0000313" key="3">
    <source>
        <dbReference type="EMBL" id="VEL41605.1"/>
    </source>
</evidence>
<accession>A0A3S5BV83</accession>
<protein>
    <submittedName>
        <fullName evidence="3">Uncharacterized protein</fullName>
    </submittedName>
</protein>
<feature type="transmembrane region" description="Helical" evidence="1">
    <location>
        <begin position="277"/>
        <end position="302"/>
    </location>
</feature>
<keyword evidence="4" id="KW-1185">Reference proteome</keyword>
<organism evidence="3 4">
    <name type="scientific">Protopolystoma xenopodis</name>
    <dbReference type="NCBI Taxonomy" id="117903"/>
    <lineage>
        <taxon>Eukaryota</taxon>
        <taxon>Metazoa</taxon>
        <taxon>Spiralia</taxon>
        <taxon>Lophotrochozoa</taxon>
        <taxon>Platyhelminthes</taxon>
        <taxon>Monogenea</taxon>
        <taxon>Polyopisthocotylea</taxon>
        <taxon>Polystomatidea</taxon>
        <taxon>Polystomatidae</taxon>
        <taxon>Protopolystoma</taxon>
    </lineage>
</organism>
<dbReference type="AlphaFoldDB" id="A0A3S5BV83"/>
<keyword evidence="1" id="KW-1133">Transmembrane helix</keyword>
<feature type="chain" id="PRO_5018541732" evidence="2">
    <location>
        <begin position="19"/>
        <end position="352"/>
    </location>
</feature>
<evidence type="ECO:0000313" key="4">
    <source>
        <dbReference type="Proteomes" id="UP000784294"/>
    </source>
</evidence>
<keyword evidence="1" id="KW-0812">Transmembrane</keyword>
<sequence>MQIISLYLLLGVYFVSLPKVTDYYDRLARPKLRKALESVRNLLLREKTTKVPQFSKDFGANWQWDSEWDLDEMMSGPIGRSASKPNINEEEDWNIAADDGWSAEMASPSSSVTTTTRGNLSLPIASRRASHDKMPPFKLAAGSNDSVGMVRLRQLRRRSNRRPTTLLQLNDGISPDASNAHLSVYTNGASGRIVRDRPASLVSERSGKLRPRTVRLSDRHLDGGTEDLPFISPRPISGMPIPYYDSSTLPPDAMEAFPRVVDDILVLEGIGKRTIIICYDVMCIVFFLLKTAFCIGLTYLVALTAQRYVIWLYAFIYQFIQGRLVPSQGSSKKEQETCVRMTYKSFFSPMSP</sequence>
<feature type="signal peptide" evidence="2">
    <location>
        <begin position="1"/>
        <end position="18"/>
    </location>
</feature>
<name>A0A3S5BV83_9PLAT</name>
<evidence type="ECO:0000256" key="1">
    <source>
        <dbReference type="SAM" id="Phobius"/>
    </source>
</evidence>
<dbReference type="EMBL" id="CAAALY010270103">
    <property type="protein sequence ID" value="VEL41605.1"/>
    <property type="molecule type" value="Genomic_DNA"/>
</dbReference>
<proteinExistence type="predicted"/>
<evidence type="ECO:0000256" key="2">
    <source>
        <dbReference type="SAM" id="SignalP"/>
    </source>
</evidence>
<keyword evidence="1" id="KW-0472">Membrane</keyword>
<dbReference type="Proteomes" id="UP000784294">
    <property type="component" value="Unassembled WGS sequence"/>
</dbReference>
<reference evidence="3" key="1">
    <citation type="submission" date="2018-11" db="EMBL/GenBank/DDBJ databases">
        <authorList>
            <consortium name="Pathogen Informatics"/>
        </authorList>
    </citation>
    <scope>NUCLEOTIDE SEQUENCE</scope>
</reference>
<keyword evidence="2" id="KW-0732">Signal</keyword>
<comment type="caution">
    <text evidence="3">The sequence shown here is derived from an EMBL/GenBank/DDBJ whole genome shotgun (WGS) entry which is preliminary data.</text>
</comment>